<dbReference type="EMBL" id="LN554847">
    <property type="protein sequence ID" value="CED57472.1"/>
    <property type="molecule type" value="Genomic_DNA"/>
</dbReference>
<sequence>MKKIVLFIFSILLVGCSSQDINDYAGTSPEFSMRSFFQDDLKAEGIVKDFNGTVIRTFTVDLQAQWNGDTLTLDEQFLFNDGEEQERTWIIQDLGDNSYTGTASDILETAYGKSVGNALNWKYSMILKVDDSHYEVEFDDWIYQISDDVVINQTEIYKWGIQVGEVVLVIRK</sequence>
<evidence type="ECO:0000313" key="1">
    <source>
        <dbReference type="EMBL" id="CED57472.1"/>
    </source>
</evidence>
<dbReference type="InterPro" id="IPR024409">
    <property type="entry name" value="DUF3833"/>
</dbReference>
<proteinExistence type="predicted"/>
<gene>
    <name evidence="1" type="ORF">AWOD_II_0847</name>
</gene>
<dbReference type="Pfam" id="PF12915">
    <property type="entry name" value="DUF3833"/>
    <property type="match status" value="1"/>
</dbReference>
<name>A0A090IAL8_9GAMM</name>
<evidence type="ECO:0000313" key="2">
    <source>
        <dbReference type="Proteomes" id="UP000032427"/>
    </source>
</evidence>
<dbReference type="Proteomes" id="UP000032427">
    <property type="component" value="Chromosome 2"/>
</dbReference>
<dbReference type="GeneID" id="28543099"/>
<dbReference type="STRING" id="80852.AWOD_II_0847"/>
<keyword evidence="1" id="KW-0449">Lipoprotein</keyword>
<dbReference type="PROSITE" id="PS51257">
    <property type="entry name" value="PROKAR_LIPOPROTEIN"/>
    <property type="match status" value="1"/>
</dbReference>
<organism evidence="1 2">
    <name type="scientific">Aliivibrio wodanis</name>
    <dbReference type="NCBI Taxonomy" id="80852"/>
    <lineage>
        <taxon>Bacteria</taxon>
        <taxon>Pseudomonadati</taxon>
        <taxon>Pseudomonadota</taxon>
        <taxon>Gammaproteobacteria</taxon>
        <taxon>Vibrionales</taxon>
        <taxon>Vibrionaceae</taxon>
        <taxon>Aliivibrio</taxon>
    </lineage>
</organism>
<dbReference type="HOGENOM" id="CLU_113723_0_0_6"/>
<dbReference type="KEGG" id="awd:AWOD_II_0847"/>
<dbReference type="OrthoDB" id="5296954at2"/>
<keyword evidence="2" id="KW-1185">Reference proteome</keyword>
<reference evidence="2" key="1">
    <citation type="submission" date="2014-09" db="EMBL/GenBank/DDBJ databases">
        <authorList>
            <person name="Hjerde E."/>
        </authorList>
    </citation>
    <scope>NUCLEOTIDE SEQUENCE [LARGE SCALE GENOMIC DNA]</scope>
    <source>
        <strain evidence="2">06/09/139</strain>
    </source>
</reference>
<protein>
    <submittedName>
        <fullName evidence="1">Putative lipoprotein</fullName>
    </submittedName>
</protein>
<dbReference type="AlphaFoldDB" id="A0A090IAL8"/>
<accession>A0A090IAL8</accession>
<dbReference type="PATRIC" id="fig|80852.17.peg.3635"/>